<feature type="transmembrane region" description="Helical" evidence="1">
    <location>
        <begin position="6"/>
        <end position="26"/>
    </location>
</feature>
<dbReference type="KEGG" id="rhy:RD110_07910"/>
<name>A0A1P8JTS0_9BURK</name>
<proteinExistence type="predicted"/>
<keyword evidence="3" id="KW-1185">Reference proteome</keyword>
<dbReference type="EMBL" id="CP019236">
    <property type="protein sequence ID" value="APW37128.1"/>
    <property type="molecule type" value="Genomic_DNA"/>
</dbReference>
<keyword evidence="1" id="KW-0812">Transmembrane</keyword>
<accession>A0A1P8JTS0</accession>
<dbReference type="RefSeq" id="WP_076198300.1">
    <property type="nucleotide sequence ID" value="NZ_CP019236.1"/>
</dbReference>
<keyword evidence="1" id="KW-1133">Transmembrane helix</keyword>
<keyword evidence="1" id="KW-0472">Membrane</keyword>
<organism evidence="2 3">
    <name type="scientific">Rhodoferax koreensis</name>
    <dbReference type="NCBI Taxonomy" id="1842727"/>
    <lineage>
        <taxon>Bacteria</taxon>
        <taxon>Pseudomonadati</taxon>
        <taxon>Pseudomonadota</taxon>
        <taxon>Betaproteobacteria</taxon>
        <taxon>Burkholderiales</taxon>
        <taxon>Comamonadaceae</taxon>
        <taxon>Rhodoferax</taxon>
    </lineage>
</organism>
<sequence>MDVFNLGSLVGAGLLFLLQQIVSFLLKDWLERHKDQLRRALNFKLFMVALDLFVIGGLIWMAFELFNNHQPAARQDLLLGLGMQTMLIIVAMNLFDDLGIWVKASRAKAVAAADGPKP</sequence>
<reference evidence="2 3" key="1">
    <citation type="submission" date="2017-01" db="EMBL/GenBank/DDBJ databases">
        <authorList>
            <person name="Mah S.A."/>
            <person name="Swanson W.J."/>
            <person name="Moy G.W."/>
            <person name="Vacquier V.D."/>
        </authorList>
    </citation>
    <scope>NUCLEOTIDE SEQUENCE [LARGE SCALE GENOMIC DNA]</scope>
    <source>
        <strain evidence="2 3">DCY110</strain>
    </source>
</reference>
<evidence type="ECO:0000313" key="3">
    <source>
        <dbReference type="Proteomes" id="UP000186609"/>
    </source>
</evidence>
<evidence type="ECO:0000313" key="2">
    <source>
        <dbReference type="EMBL" id="APW37128.1"/>
    </source>
</evidence>
<gene>
    <name evidence="2" type="ORF">RD110_07910</name>
</gene>
<evidence type="ECO:0000256" key="1">
    <source>
        <dbReference type="SAM" id="Phobius"/>
    </source>
</evidence>
<feature type="transmembrane region" description="Helical" evidence="1">
    <location>
        <begin position="46"/>
        <end position="65"/>
    </location>
</feature>
<dbReference type="STRING" id="1842727.RD110_07910"/>
<feature type="transmembrane region" description="Helical" evidence="1">
    <location>
        <begin position="77"/>
        <end position="95"/>
    </location>
</feature>
<dbReference type="AlphaFoldDB" id="A0A1P8JTS0"/>
<protein>
    <submittedName>
        <fullName evidence="2">Uncharacterized protein</fullName>
    </submittedName>
</protein>
<dbReference type="Proteomes" id="UP000186609">
    <property type="component" value="Chromosome"/>
</dbReference>